<evidence type="ECO:0008006" key="4">
    <source>
        <dbReference type="Google" id="ProtNLM"/>
    </source>
</evidence>
<name>A0A9X0CFZ5_9CNID</name>
<dbReference type="EMBL" id="MU827781">
    <property type="protein sequence ID" value="KAJ7337118.1"/>
    <property type="molecule type" value="Genomic_DNA"/>
</dbReference>
<comment type="caution">
    <text evidence="2">The sequence shown here is derived from an EMBL/GenBank/DDBJ whole genome shotgun (WGS) entry which is preliminary data.</text>
</comment>
<proteinExistence type="predicted"/>
<dbReference type="Gene3D" id="2.60.120.620">
    <property type="entry name" value="q2cbj1_9rhob like domain"/>
    <property type="match status" value="1"/>
</dbReference>
<dbReference type="AlphaFoldDB" id="A0A9X0CFZ5"/>
<gene>
    <name evidence="2" type="ORF">OS493_009970</name>
</gene>
<protein>
    <recommendedName>
        <fullName evidence="4">EF-hand domain-containing protein</fullName>
    </recommendedName>
</protein>
<evidence type="ECO:0000313" key="2">
    <source>
        <dbReference type="EMBL" id="KAJ7337118.1"/>
    </source>
</evidence>
<keyword evidence="1" id="KW-0732">Signal</keyword>
<dbReference type="PROSITE" id="PS00018">
    <property type="entry name" value="EF_HAND_1"/>
    <property type="match status" value="1"/>
</dbReference>
<keyword evidence="3" id="KW-1185">Reference proteome</keyword>
<evidence type="ECO:0000313" key="3">
    <source>
        <dbReference type="Proteomes" id="UP001163046"/>
    </source>
</evidence>
<feature type="chain" id="PRO_5040746070" description="EF-hand domain-containing protein" evidence="1">
    <location>
        <begin position="21"/>
        <end position="150"/>
    </location>
</feature>
<organism evidence="2 3">
    <name type="scientific">Desmophyllum pertusum</name>
    <dbReference type="NCBI Taxonomy" id="174260"/>
    <lineage>
        <taxon>Eukaryota</taxon>
        <taxon>Metazoa</taxon>
        <taxon>Cnidaria</taxon>
        <taxon>Anthozoa</taxon>
        <taxon>Hexacorallia</taxon>
        <taxon>Scleractinia</taxon>
        <taxon>Caryophylliina</taxon>
        <taxon>Caryophylliidae</taxon>
        <taxon>Desmophyllum</taxon>
    </lineage>
</organism>
<dbReference type="Proteomes" id="UP001163046">
    <property type="component" value="Unassembled WGS sequence"/>
</dbReference>
<dbReference type="OrthoDB" id="5954436at2759"/>
<reference evidence="2" key="1">
    <citation type="submission" date="2023-01" db="EMBL/GenBank/DDBJ databases">
        <title>Genome assembly of the deep-sea coral Lophelia pertusa.</title>
        <authorList>
            <person name="Herrera S."/>
            <person name="Cordes E."/>
        </authorList>
    </citation>
    <scope>NUCLEOTIDE SEQUENCE</scope>
    <source>
        <strain evidence="2">USNM1676648</strain>
        <tissue evidence="2">Polyp</tissue>
    </source>
</reference>
<accession>A0A9X0CFZ5</accession>
<evidence type="ECO:0000256" key="1">
    <source>
        <dbReference type="SAM" id="SignalP"/>
    </source>
</evidence>
<sequence>MDSSCNGVILATFIFSLVACDSTGQIHDQFDDLPGPCMVRRKKLPRLDPVKVGYVRQIELIKEEKPFTVKTLSVKPPIFEIPDFLSEAETKRILDLAERGRLENSDVFHYSMDALLSQTSFEQWDLNRDGVINSDEVQYSAARLSSIIRN</sequence>
<dbReference type="InterPro" id="IPR018247">
    <property type="entry name" value="EF_Hand_1_Ca_BS"/>
</dbReference>
<feature type="signal peptide" evidence="1">
    <location>
        <begin position="1"/>
        <end position="20"/>
    </location>
</feature>